<dbReference type="EMBL" id="JAPFFF010000011">
    <property type="protein sequence ID" value="KAK8878583.1"/>
    <property type="molecule type" value="Genomic_DNA"/>
</dbReference>
<sequence length="209" mass="24437">MFLFFLQPIDPEYKCLPLFIYPTLNGHAHQDIIFIFESLIAILSQCDINIVYTATDGDTFYNLINEETFDEYVLNAFKGGFYAAIESWSNLKTVKRINDMLYCLKLARKRLQLEDIVLNNTKLIDKFDYKTFEKALRLGKTLTDDSDFAKMSDYYALNLFSFQNIEILLKEDKLNLALYLLPFTCWAESLINNSISKKKNKIKFITNSF</sequence>
<accession>A0ABR2JLT6</accession>
<reference evidence="1 2" key="1">
    <citation type="submission" date="2024-04" db="EMBL/GenBank/DDBJ databases">
        <title>Tritrichomonas musculus Genome.</title>
        <authorList>
            <person name="Alves-Ferreira E."/>
            <person name="Grigg M."/>
            <person name="Lorenzi H."/>
            <person name="Galac M."/>
        </authorList>
    </citation>
    <scope>NUCLEOTIDE SEQUENCE [LARGE SCALE GENOMIC DNA]</scope>
    <source>
        <strain evidence="1 2">EAF2021</strain>
    </source>
</reference>
<evidence type="ECO:0000313" key="1">
    <source>
        <dbReference type="EMBL" id="KAK8878583.1"/>
    </source>
</evidence>
<dbReference type="Proteomes" id="UP001470230">
    <property type="component" value="Unassembled WGS sequence"/>
</dbReference>
<keyword evidence="2" id="KW-1185">Reference proteome</keyword>
<gene>
    <name evidence="1" type="ORF">M9Y10_005363</name>
</gene>
<comment type="caution">
    <text evidence="1">The sequence shown here is derived from an EMBL/GenBank/DDBJ whole genome shotgun (WGS) entry which is preliminary data.</text>
</comment>
<organism evidence="1 2">
    <name type="scientific">Tritrichomonas musculus</name>
    <dbReference type="NCBI Taxonomy" id="1915356"/>
    <lineage>
        <taxon>Eukaryota</taxon>
        <taxon>Metamonada</taxon>
        <taxon>Parabasalia</taxon>
        <taxon>Tritrichomonadida</taxon>
        <taxon>Tritrichomonadidae</taxon>
        <taxon>Tritrichomonas</taxon>
    </lineage>
</organism>
<protein>
    <submittedName>
        <fullName evidence="1">Uncharacterized protein</fullName>
    </submittedName>
</protein>
<proteinExistence type="predicted"/>
<name>A0ABR2JLT6_9EUKA</name>
<evidence type="ECO:0000313" key="2">
    <source>
        <dbReference type="Proteomes" id="UP001470230"/>
    </source>
</evidence>